<proteinExistence type="predicted"/>
<dbReference type="Gene3D" id="3.40.50.1860">
    <property type="match status" value="2"/>
</dbReference>
<dbReference type="GO" id="GO:0047661">
    <property type="term" value="F:amino-acid racemase activity"/>
    <property type="evidence" value="ECO:0007669"/>
    <property type="project" value="InterPro"/>
</dbReference>
<dbReference type="InterPro" id="IPR001920">
    <property type="entry name" value="Asp/Glu_race"/>
</dbReference>
<evidence type="ECO:0000313" key="1">
    <source>
        <dbReference type="EMBL" id="MTH64126.1"/>
    </source>
</evidence>
<keyword evidence="2" id="KW-1185">Reference proteome</keyword>
<dbReference type="EMBL" id="WMII01000006">
    <property type="protein sequence ID" value="MTH64126.1"/>
    <property type="molecule type" value="Genomic_DNA"/>
</dbReference>
<dbReference type="AlphaFoldDB" id="A0A6L6IUG3"/>
<organism evidence="1 2">
    <name type="scientific">Paracoccus shanxieyensis</name>
    <dbReference type="NCBI Taxonomy" id="2675752"/>
    <lineage>
        <taxon>Bacteria</taxon>
        <taxon>Pseudomonadati</taxon>
        <taxon>Pseudomonadota</taxon>
        <taxon>Alphaproteobacteria</taxon>
        <taxon>Rhodobacterales</taxon>
        <taxon>Paracoccaceae</taxon>
        <taxon>Paracoccus</taxon>
    </lineage>
</organism>
<protein>
    <submittedName>
        <fullName evidence="1">Aspartate/glutamate racemase family protein</fullName>
    </submittedName>
</protein>
<dbReference type="InterPro" id="IPR015942">
    <property type="entry name" value="Asp/Glu/hydantoin_racemase"/>
</dbReference>
<dbReference type="Proteomes" id="UP000478740">
    <property type="component" value="Unassembled WGS sequence"/>
</dbReference>
<name>A0A6L6IUG3_9RHOB</name>
<comment type="caution">
    <text evidence="1">The sequence shown here is derived from an EMBL/GenBank/DDBJ whole genome shotgun (WGS) entry which is preliminary data.</text>
</comment>
<dbReference type="NCBIfam" id="NF005679">
    <property type="entry name" value="PRK07475.1"/>
    <property type="match status" value="1"/>
</dbReference>
<dbReference type="RefSeq" id="WP_155044003.1">
    <property type="nucleotide sequence ID" value="NZ_WMIH01000006.1"/>
</dbReference>
<dbReference type="Pfam" id="PF01177">
    <property type="entry name" value="Asp_Glu_race"/>
    <property type="match status" value="1"/>
</dbReference>
<accession>A0A6L6IUG3</accession>
<sequence length="244" mass="26074">MTIYKSRLRSQSWAGESVGIIVLDCFYPFIPGNVANATTYDFPVRYALAEGVTGEKLLYHADDSLLPAFTAAAQKLQDEGVLGITGACGFMALFQREIAAAVDIPVFASSLLQVNFMHQITGKRVGVICADSTCLKPGHLAGTGVSPDVPLAVTGMEGCAAFNSGIRANIGELDDDALRQGVIGVARDLVARNPDVGSILLECSDLPPYAHAVQAATGLPVFDFNTMINYVHETLTRRPYFGRM</sequence>
<gene>
    <name evidence="1" type="ORF">GL284_07580</name>
</gene>
<evidence type="ECO:0000313" key="2">
    <source>
        <dbReference type="Proteomes" id="UP000478740"/>
    </source>
</evidence>
<reference evidence="1 2" key="1">
    <citation type="submission" date="2019-11" db="EMBL/GenBank/DDBJ databases">
        <authorList>
            <person name="Dong K."/>
        </authorList>
    </citation>
    <scope>NUCLEOTIDE SEQUENCE [LARGE SCALE GENOMIC DNA]</scope>
    <source>
        <strain evidence="1 2">DK608</strain>
    </source>
</reference>